<evidence type="ECO:0000256" key="1">
    <source>
        <dbReference type="SAM" id="MobiDB-lite"/>
    </source>
</evidence>
<evidence type="ECO:0000313" key="3">
    <source>
        <dbReference type="Proteomes" id="UP001604336"/>
    </source>
</evidence>
<dbReference type="EMBL" id="JBFOLK010000001">
    <property type="protein sequence ID" value="KAL2542871.1"/>
    <property type="molecule type" value="Genomic_DNA"/>
</dbReference>
<proteinExistence type="predicted"/>
<gene>
    <name evidence="2" type="ORF">Adt_03849</name>
</gene>
<evidence type="ECO:0000313" key="2">
    <source>
        <dbReference type="EMBL" id="KAL2542871.1"/>
    </source>
</evidence>
<reference evidence="3" key="1">
    <citation type="submission" date="2024-07" db="EMBL/GenBank/DDBJ databases">
        <title>Two chromosome-level genome assemblies of Korean endemic species Abeliophyllum distichum and Forsythia ovata (Oleaceae).</title>
        <authorList>
            <person name="Jang H."/>
        </authorList>
    </citation>
    <scope>NUCLEOTIDE SEQUENCE [LARGE SCALE GENOMIC DNA]</scope>
</reference>
<protein>
    <submittedName>
        <fullName evidence="2">Plus3 domain-containing protein</fullName>
    </submittedName>
</protein>
<name>A0ABD1W051_9LAMI</name>
<comment type="caution">
    <text evidence="2">The sequence shown here is derived from an EMBL/GenBank/DDBJ whole genome shotgun (WGS) entry which is preliminary data.</text>
</comment>
<dbReference type="AlphaFoldDB" id="A0ABD1W051"/>
<keyword evidence="3" id="KW-1185">Reference proteome</keyword>
<feature type="region of interest" description="Disordered" evidence="1">
    <location>
        <begin position="127"/>
        <end position="147"/>
    </location>
</feature>
<sequence>MYRILDDIEFVVPGPDDWADDPPLGCVALNQAVLAAGLRLSFPKIVRKFLREWGIAPTQLCPNGWRIMIGLLILWDQLGFPRPSVREFNSLYSFKSNGKRSGWWYAQSKRRLGVASSPRPRTRLKIGRSSGSSFVDTSLKSPQRSLQKELDEPRISARISSQALF</sequence>
<organism evidence="2 3">
    <name type="scientific">Abeliophyllum distichum</name>
    <dbReference type="NCBI Taxonomy" id="126358"/>
    <lineage>
        <taxon>Eukaryota</taxon>
        <taxon>Viridiplantae</taxon>
        <taxon>Streptophyta</taxon>
        <taxon>Embryophyta</taxon>
        <taxon>Tracheophyta</taxon>
        <taxon>Spermatophyta</taxon>
        <taxon>Magnoliopsida</taxon>
        <taxon>eudicotyledons</taxon>
        <taxon>Gunneridae</taxon>
        <taxon>Pentapetalae</taxon>
        <taxon>asterids</taxon>
        <taxon>lamiids</taxon>
        <taxon>Lamiales</taxon>
        <taxon>Oleaceae</taxon>
        <taxon>Forsythieae</taxon>
        <taxon>Abeliophyllum</taxon>
    </lineage>
</organism>
<dbReference type="Proteomes" id="UP001604336">
    <property type="component" value="Unassembled WGS sequence"/>
</dbReference>
<accession>A0ABD1W051</accession>
<feature type="compositionally biased region" description="Polar residues" evidence="1">
    <location>
        <begin position="129"/>
        <end position="145"/>
    </location>
</feature>